<dbReference type="PRINTS" id="PR00926">
    <property type="entry name" value="MITOCARRIER"/>
</dbReference>
<accession>A0AAD5DVM5</accession>
<sequence>MSVTTTTTKSGDQNVKIVTVSPTVKALAGSLGGVVEACTLQPIDVAKTRLQLDHSGQYKGMVHCIRTIAAQEGVPSLWKGLTPFLGQLTLKYALRMGSNAFFLELMRDKDGKLTQGARLMAGLGAGVSEALLIVTPFEVVKTRLQQQKGTDKALLKYRGPIHTALTVAREEGVMKLWSGATATTIRQGSNQMSLFWGKALCDGLFFDKHEGDGKILSPAQSAASGFVAACIGPTLNNPFDVVKTRMQAASKGGPQYKGFFDCLTTIAKTEGMGALWKGLIPRLARTPPGQAIVWSVSDQITGYFERQRRAAEGV</sequence>
<feature type="repeat" description="Solcar" evidence="9">
    <location>
        <begin position="20"/>
        <end position="105"/>
    </location>
</feature>
<dbReference type="InterPro" id="IPR018108">
    <property type="entry name" value="MCP_transmembrane"/>
</dbReference>
<dbReference type="EMBL" id="JADXDR010000041">
    <property type="protein sequence ID" value="KAI7843238.1"/>
    <property type="molecule type" value="Genomic_DNA"/>
</dbReference>
<evidence type="ECO:0000256" key="1">
    <source>
        <dbReference type="ARBA" id="ARBA00004225"/>
    </source>
</evidence>
<evidence type="ECO:0000256" key="4">
    <source>
        <dbReference type="ARBA" id="ARBA00022692"/>
    </source>
</evidence>
<keyword evidence="3 10" id="KW-0813">Transport</keyword>
<evidence type="ECO:0000256" key="9">
    <source>
        <dbReference type="PROSITE-ProRule" id="PRU00282"/>
    </source>
</evidence>
<keyword evidence="5" id="KW-0677">Repeat</keyword>
<evidence type="ECO:0000256" key="10">
    <source>
        <dbReference type="RuleBase" id="RU000488"/>
    </source>
</evidence>
<dbReference type="Proteomes" id="UP001205105">
    <property type="component" value="Unassembled WGS sequence"/>
</dbReference>
<dbReference type="Pfam" id="PF00153">
    <property type="entry name" value="Mito_carr"/>
    <property type="match status" value="3"/>
</dbReference>
<dbReference type="Gene3D" id="1.50.40.10">
    <property type="entry name" value="Mitochondrial carrier domain"/>
    <property type="match status" value="1"/>
</dbReference>
<gene>
    <name evidence="11" type="ORF">COHA_003072</name>
</gene>
<evidence type="ECO:0000256" key="2">
    <source>
        <dbReference type="ARBA" id="ARBA00006375"/>
    </source>
</evidence>
<keyword evidence="4 9" id="KW-0812">Transmembrane</keyword>
<name>A0AAD5DVM5_9CHLO</name>
<evidence type="ECO:0000256" key="7">
    <source>
        <dbReference type="ARBA" id="ARBA00023128"/>
    </source>
</evidence>
<comment type="subcellular location">
    <subcellularLocation>
        <location evidence="1">Mitochondrion membrane</location>
        <topology evidence="1">Multi-pass membrane protein</topology>
    </subcellularLocation>
</comment>
<protein>
    <submittedName>
        <fullName evidence="11">Uncharacterized protein</fullName>
    </submittedName>
</protein>
<evidence type="ECO:0000256" key="8">
    <source>
        <dbReference type="ARBA" id="ARBA00023136"/>
    </source>
</evidence>
<dbReference type="PANTHER" id="PTHR45788">
    <property type="entry name" value="SUCCINATE/FUMARATE MITOCHONDRIAL TRANSPORTER-RELATED"/>
    <property type="match status" value="1"/>
</dbReference>
<dbReference type="PROSITE" id="PS50920">
    <property type="entry name" value="SOLCAR"/>
    <property type="match status" value="3"/>
</dbReference>
<dbReference type="AlphaFoldDB" id="A0AAD5DVM5"/>
<dbReference type="InterPro" id="IPR049563">
    <property type="entry name" value="TXTP-like"/>
</dbReference>
<dbReference type="InterPro" id="IPR002067">
    <property type="entry name" value="MCP"/>
</dbReference>
<comment type="caution">
    <text evidence="11">The sequence shown here is derived from an EMBL/GenBank/DDBJ whole genome shotgun (WGS) entry which is preliminary data.</text>
</comment>
<dbReference type="GO" id="GO:0005469">
    <property type="term" value="F:succinate:fumarate antiporter activity"/>
    <property type="evidence" value="ECO:0007669"/>
    <property type="project" value="TreeGrafter"/>
</dbReference>
<evidence type="ECO:0000313" key="11">
    <source>
        <dbReference type="EMBL" id="KAI7843238.1"/>
    </source>
</evidence>
<proteinExistence type="inferred from homology"/>
<evidence type="ECO:0000256" key="3">
    <source>
        <dbReference type="ARBA" id="ARBA00022448"/>
    </source>
</evidence>
<dbReference type="PANTHER" id="PTHR45788:SF2">
    <property type="entry name" value="SUCCINATE_FUMARATE MITOCHONDRIAL TRANSPORTER"/>
    <property type="match status" value="1"/>
</dbReference>
<evidence type="ECO:0000256" key="6">
    <source>
        <dbReference type="ARBA" id="ARBA00022989"/>
    </source>
</evidence>
<feature type="repeat" description="Solcar" evidence="9">
    <location>
        <begin position="116"/>
        <end position="204"/>
    </location>
</feature>
<feature type="repeat" description="Solcar" evidence="9">
    <location>
        <begin position="216"/>
        <end position="303"/>
    </location>
</feature>
<reference evidence="11" key="1">
    <citation type="submission" date="2020-11" db="EMBL/GenBank/DDBJ databases">
        <title>Chlorella ohadii genome sequencing and assembly.</title>
        <authorList>
            <person name="Murik O."/>
            <person name="Treves H."/>
            <person name="Kedem I."/>
            <person name="Shotland Y."/>
            <person name="Kaplan A."/>
        </authorList>
    </citation>
    <scope>NUCLEOTIDE SEQUENCE</scope>
    <source>
        <strain evidence="11">1</strain>
    </source>
</reference>
<dbReference type="SUPFAM" id="SSF103506">
    <property type="entry name" value="Mitochondrial carrier"/>
    <property type="match status" value="1"/>
</dbReference>
<organism evidence="11 12">
    <name type="scientific">Chlorella ohadii</name>
    <dbReference type="NCBI Taxonomy" id="2649997"/>
    <lineage>
        <taxon>Eukaryota</taxon>
        <taxon>Viridiplantae</taxon>
        <taxon>Chlorophyta</taxon>
        <taxon>core chlorophytes</taxon>
        <taxon>Trebouxiophyceae</taxon>
        <taxon>Chlorellales</taxon>
        <taxon>Chlorellaceae</taxon>
        <taxon>Chlorella clade</taxon>
        <taxon>Chlorella</taxon>
    </lineage>
</organism>
<keyword evidence="7" id="KW-0496">Mitochondrion</keyword>
<comment type="similarity">
    <text evidence="2 10">Belongs to the mitochondrial carrier (TC 2.A.29) family.</text>
</comment>
<keyword evidence="6" id="KW-1133">Transmembrane helix</keyword>
<keyword evidence="12" id="KW-1185">Reference proteome</keyword>
<evidence type="ECO:0000313" key="12">
    <source>
        <dbReference type="Proteomes" id="UP001205105"/>
    </source>
</evidence>
<dbReference type="InterPro" id="IPR023395">
    <property type="entry name" value="MCP_dom_sf"/>
</dbReference>
<keyword evidence="8 9" id="KW-0472">Membrane</keyword>
<evidence type="ECO:0000256" key="5">
    <source>
        <dbReference type="ARBA" id="ARBA00022737"/>
    </source>
</evidence>
<dbReference type="GO" id="GO:0031966">
    <property type="term" value="C:mitochondrial membrane"/>
    <property type="evidence" value="ECO:0007669"/>
    <property type="project" value="UniProtKB-SubCell"/>
</dbReference>